<dbReference type="FunCoup" id="A0A067MN96">
    <property type="interactions" value="166"/>
</dbReference>
<dbReference type="Pfam" id="PF25140">
    <property type="entry name" value="PGAP1_TMD"/>
    <property type="match status" value="1"/>
</dbReference>
<evidence type="ECO:0000256" key="10">
    <source>
        <dbReference type="RuleBase" id="RU365011"/>
    </source>
</evidence>
<dbReference type="Proteomes" id="UP000027195">
    <property type="component" value="Unassembled WGS sequence"/>
</dbReference>
<feature type="transmembrane region" description="Helical" evidence="10">
    <location>
        <begin position="659"/>
        <end position="682"/>
    </location>
</feature>
<evidence type="ECO:0000313" key="14">
    <source>
        <dbReference type="EMBL" id="KDQ17238.1"/>
    </source>
</evidence>
<gene>
    <name evidence="14" type="ORF">BOTBODRAFT_53383</name>
</gene>
<feature type="region of interest" description="Disordered" evidence="11">
    <location>
        <begin position="861"/>
        <end position="883"/>
    </location>
</feature>
<feature type="transmembrane region" description="Helical" evidence="10">
    <location>
        <begin position="982"/>
        <end position="999"/>
    </location>
</feature>
<evidence type="ECO:0000313" key="15">
    <source>
        <dbReference type="Proteomes" id="UP000027195"/>
    </source>
</evidence>
<keyword evidence="4 10" id="KW-0812">Transmembrane</keyword>
<dbReference type="AlphaFoldDB" id="A0A067MN96"/>
<dbReference type="GO" id="GO:0006888">
    <property type="term" value="P:endoplasmic reticulum to Golgi vesicle-mediated transport"/>
    <property type="evidence" value="ECO:0007669"/>
    <property type="project" value="TreeGrafter"/>
</dbReference>
<protein>
    <recommendedName>
        <fullName evidence="10">GPI inositol-deacylase</fullName>
        <ecNumber evidence="10">3.1.-.-</ecNumber>
    </recommendedName>
</protein>
<evidence type="ECO:0000256" key="4">
    <source>
        <dbReference type="ARBA" id="ARBA00022692"/>
    </source>
</evidence>
<feature type="domain" description="GPI inositol-deacylase PGAP1-like alpha/beta" evidence="12">
    <location>
        <begin position="84"/>
        <end position="318"/>
    </location>
</feature>
<keyword evidence="7 10" id="KW-0653">Protein transport</keyword>
<feature type="domain" description="GPI inositol-deacylase transmembrane" evidence="13">
    <location>
        <begin position="663"/>
        <end position="998"/>
    </location>
</feature>
<dbReference type="SUPFAM" id="SSF53474">
    <property type="entry name" value="alpha/beta-Hydrolases"/>
    <property type="match status" value="1"/>
</dbReference>
<dbReference type="OrthoDB" id="348976at2759"/>
<keyword evidence="9 10" id="KW-0472">Membrane</keyword>
<evidence type="ECO:0000256" key="5">
    <source>
        <dbReference type="ARBA" id="ARBA00022801"/>
    </source>
</evidence>
<evidence type="ECO:0000259" key="13">
    <source>
        <dbReference type="Pfam" id="PF25140"/>
    </source>
</evidence>
<evidence type="ECO:0000256" key="11">
    <source>
        <dbReference type="SAM" id="MobiDB-lite"/>
    </source>
</evidence>
<evidence type="ECO:0000256" key="1">
    <source>
        <dbReference type="ARBA" id="ARBA00004477"/>
    </source>
</evidence>
<evidence type="ECO:0000256" key="2">
    <source>
        <dbReference type="ARBA" id="ARBA00006931"/>
    </source>
</evidence>
<dbReference type="InterPro" id="IPR012908">
    <property type="entry name" value="PGAP1-ab_dom-like"/>
</dbReference>
<dbReference type="InterPro" id="IPR039529">
    <property type="entry name" value="PGAP1/BST1"/>
</dbReference>
<dbReference type="Pfam" id="PF07819">
    <property type="entry name" value="PGAP1"/>
    <property type="match status" value="1"/>
</dbReference>
<keyword evidence="6 10" id="KW-0256">Endoplasmic reticulum</keyword>
<evidence type="ECO:0000256" key="3">
    <source>
        <dbReference type="ARBA" id="ARBA00022448"/>
    </source>
</evidence>
<comment type="function">
    <text evidence="10">Involved in inositol deacylation of GPI-anchored proteins which plays important roles in the quality control and ER-associated degradation of GPI-anchored proteins.</text>
</comment>
<feature type="transmembrane region" description="Helical" evidence="10">
    <location>
        <begin position="731"/>
        <end position="755"/>
    </location>
</feature>
<feature type="compositionally biased region" description="Basic and acidic residues" evidence="11">
    <location>
        <begin position="872"/>
        <end position="881"/>
    </location>
</feature>
<keyword evidence="5 10" id="KW-0378">Hydrolase</keyword>
<dbReference type="STRING" id="930990.A0A067MN96"/>
<dbReference type="InterPro" id="IPR029058">
    <property type="entry name" value="AB_hydrolase_fold"/>
</dbReference>
<feature type="transmembrane region" description="Helical" evidence="10">
    <location>
        <begin position="823"/>
        <end position="851"/>
    </location>
</feature>
<dbReference type="GO" id="GO:0015031">
    <property type="term" value="P:protein transport"/>
    <property type="evidence" value="ECO:0007669"/>
    <property type="project" value="UniProtKB-KW"/>
</dbReference>
<feature type="transmembrane region" description="Helical" evidence="10">
    <location>
        <begin position="703"/>
        <end position="725"/>
    </location>
</feature>
<feature type="compositionally biased region" description="Polar residues" evidence="11">
    <location>
        <begin position="861"/>
        <end position="870"/>
    </location>
</feature>
<evidence type="ECO:0000256" key="7">
    <source>
        <dbReference type="ARBA" id="ARBA00022927"/>
    </source>
</evidence>
<dbReference type="PANTHER" id="PTHR15495">
    <property type="entry name" value="NEGATIVE REGULATOR OF VESICLE FORMATION-RELATED"/>
    <property type="match status" value="1"/>
</dbReference>
<dbReference type="Gene3D" id="3.40.50.1820">
    <property type="entry name" value="alpha/beta hydrolase"/>
    <property type="match status" value="1"/>
</dbReference>
<keyword evidence="3 10" id="KW-0813">Transport</keyword>
<sequence length="1012" mass="110812">MAHTAQLLPFFLVIFTLVTLWTTYSVTVDNVSTLSPQACRMSWMSPSYVLQSAFDASWLARPRLARRYSLWLYREVGWDPDGKPSGTPALFIPGNAGSSHQARSIASSATRQYYVTPFHPNPEFAAHGIKQLDIFAVEFNEDFSALHGPTLDSQISYTTSAIHYILSLYPAGTRIVLLGHSMGGIVARSIIPYSIKSSGDLVSSANISAVITMSAPNAVPPARLDAHFEEIYNMLDADPYTNGPTADRQPLPPVLALCGGATDSLIPSETCALPPSPETIPSHYRRTVFTTSLRGVWTGVGHQAMVWCDQVRSRVAQAGIELGATTSPDESAKVLDKWFSDRGQEEEKRASAELDLATTEHEVLKQGERLHVLSRPSGSSYAYLLRRMASPHPSPHLTLSLARGSLDGVSSFVYRPSTLRVSTFWCKTLSGTCLPLNTKAKADVKVIPLLKSGEAWPLPEEGAKDGEGIVIWTETVEQNEDGWIAVKFEGWEEGAWLAGDFDEIRKVSVLDGKYAPFWHDVKIKLPTLGSGHSLRTEVKLPNFLAHALVAYRLEPSFSGQCSSQSTPPLLHHTTSSTFSSESHFHSLSASNSASSDKHLVLLHTHARGPFIPAAPSSENASRDGGGITFVVYASAECDVSEITLRVDWWSTLGRIGARYWATVAAWCVGVAACIFARAWWVWDSEKGSFPTPLSALTYFTTQTLPLLGSLIFGLCLLPLPASYLLGNSGEWAFAPIAPLCLALSTGLVWISWVLLEGLRRIIRVFALAANCCRRGPRERTLAVRLRDAPSADLDVNPANDRLKSIDPSNHDDKNIKKKSILSMILLLALVATVIPFQVALLISFLLLLWAWAAGNKTNLPTASTASSPRMSPTKDDARTEEVAPESVRAQQSHLVLLLFWLLPLTGSVLVVWIRTLTTAGLTAPFDGDHNIFSVLWFLLLAESQVASGRWSRCKSQWKGLVTQALLYAMAGYAFVFGSRYTYGIYTCANIVAAWLVLVREEGKLGDWIRKKG</sequence>
<comment type="similarity">
    <text evidence="2 10">Belongs to the GPI inositol-deacylase family.</text>
</comment>
<evidence type="ECO:0000256" key="8">
    <source>
        <dbReference type="ARBA" id="ARBA00022989"/>
    </source>
</evidence>
<dbReference type="InParanoid" id="A0A067MN96"/>
<dbReference type="EC" id="3.1.-.-" evidence="10"/>
<dbReference type="GO" id="GO:0050185">
    <property type="term" value="F:phosphatidylinositol deacylase activity"/>
    <property type="evidence" value="ECO:0007669"/>
    <property type="project" value="TreeGrafter"/>
</dbReference>
<dbReference type="EMBL" id="KL198024">
    <property type="protein sequence ID" value="KDQ17238.1"/>
    <property type="molecule type" value="Genomic_DNA"/>
</dbReference>
<dbReference type="GO" id="GO:0005789">
    <property type="term" value="C:endoplasmic reticulum membrane"/>
    <property type="evidence" value="ECO:0007669"/>
    <property type="project" value="UniProtKB-SubCell"/>
</dbReference>
<dbReference type="InterPro" id="IPR056824">
    <property type="entry name" value="PGAP1_TMD"/>
</dbReference>
<keyword evidence="15" id="KW-1185">Reference proteome</keyword>
<evidence type="ECO:0000256" key="9">
    <source>
        <dbReference type="ARBA" id="ARBA00023136"/>
    </source>
</evidence>
<feature type="transmembrane region" description="Helical" evidence="10">
    <location>
        <begin position="957"/>
        <end position="976"/>
    </location>
</feature>
<name>A0A067MN96_BOTB1</name>
<dbReference type="GO" id="GO:0006505">
    <property type="term" value="P:GPI anchor metabolic process"/>
    <property type="evidence" value="ECO:0007669"/>
    <property type="project" value="TreeGrafter"/>
</dbReference>
<proteinExistence type="inferred from homology"/>
<dbReference type="PANTHER" id="PTHR15495:SF7">
    <property type="entry name" value="GPI INOSITOL-DEACYLASE"/>
    <property type="match status" value="1"/>
</dbReference>
<accession>A0A067MN96</accession>
<organism evidence="14 15">
    <name type="scientific">Botryobasidium botryosum (strain FD-172 SS1)</name>
    <dbReference type="NCBI Taxonomy" id="930990"/>
    <lineage>
        <taxon>Eukaryota</taxon>
        <taxon>Fungi</taxon>
        <taxon>Dikarya</taxon>
        <taxon>Basidiomycota</taxon>
        <taxon>Agaricomycotina</taxon>
        <taxon>Agaricomycetes</taxon>
        <taxon>Cantharellales</taxon>
        <taxon>Botryobasidiaceae</taxon>
        <taxon>Botryobasidium</taxon>
    </lineage>
</organism>
<feature type="transmembrane region" description="Helical" evidence="10">
    <location>
        <begin position="894"/>
        <end position="913"/>
    </location>
</feature>
<keyword evidence="8 10" id="KW-1133">Transmembrane helix</keyword>
<reference evidence="15" key="1">
    <citation type="journal article" date="2014" name="Proc. Natl. Acad. Sci. U.S.A.">
        <title>Extensive sampling of basidiomycete genomes demonstrates inadequacy of the white-rot/brown-rot paradigm for wood decay fungi.</title>
        <authorList>
            <person name="Riley R."/>
            <person name="Salamov A.A."/>
            <person name="Brown D.W."/>
            <person name="Nagy L.G."/>
            <person name="Floudas D."/>
            <person name="Held B.W."/>
            <person name="Levasseur A."/>
            <person name="Lombard V."/>
            <person name="Morin E."/>
            <person name="Otillar R."/>
            <person name="Lindquist E.A."/>
            <person name="Sun H."/>
            <person name="LaButti K.M."/>
            <person name="Schmutz J."/>
            <person name="Jabbour D."/>
            <person name="Luo H."/>
            <person name="Baker S.E."/>
            <person name="Pisabarro A.G."/>
            <person name="Walton J.D."/>
            <person name="Blanchette R.A."/>
            <person name="Henrissat B."/>
            <person name="Martin F."/>
            <person name="Cullen D."/>
            <person name="Hibbett D.S."/>
            <person name="Grigoriev I.V."/>
        </authorList>
    </citation>
    <scope>NUCLEOTIDE SEQUENCE [LARGE SCALE GENOMIC DNA]</scope>
    <source>
        <strain evidence="15">FD-172 SS1</strain>
    </source>
</reference>
<comment type="subcellular location">
    <subcellularLocation>
        <location evidence="1">Endoplasmic reticulum membrane</location>
        <topology evidence="1">Multi-pass membrane protein</topology>
    </subcellularLocation>
</comment>
<evidence type="ECO:0000256" key="6">
    <source>
        <dbReference type="ARBA" id="ARBA00022824"/>
    </source>
</evidence>
<evidence type="ECO:0000259" key="12">
    <source>
        <dbReference type="Pfam" id="PF07819"/>
    </source>
</evidence>
<dbReference type="HOGENOM" id="CLU_006103_0_0_1"/>